<dbReference type="Proteomes" id="UP001318040">
    <property type="component" value="Chromosome 47"/>
</dbReference>
<keyword evidence="2" id="KW-0788">Thiol protease</keyword>
<proteinExistence type="inferred from homology"/>
<dbReference type="EC" id="3.4.19.12" evidence="2"/>
<name>A0AAJ7U3P0_PETMA</name>
<evidence type="ECO:0000256" key="3">
    <source>
        <dbReference type="SAM" id="MobiDB-lite"/>
    </source>
</evidence>
<sequence length="497" mass="54002">MSSEDEREDERRKILAQIMELGKWKGIFQAQGPSPKEDLAEDEAVGTESEEPEAGAEQEQGASASPPVLDARCFLEASCVSSRNLQSAALGGEAIGLQTASELKKVLFGSPAIAFPLAWKKSRFLFREPRSPLGYALITDRAGARGVQMVVQAYIVKHLLFTAHGHDADDVQRLTSVSARDQSRALAEALADALCKSAGGGTTCVCLATPDDYVVGGGGDVVTPDEYCSDKVTETLRIFEFAEREDLLCFLKRHLSCFQDFGSHGAILFLYSALLSHGVGRVLSDCDHTASHLLQLHQGSYECTQALVNLLLTGQASPSVVNGDAGLGWDGEQQHRQGPQSRSEIGFLRWSREDREPETSRQVGSMLKTPRLPVWLCSVNGRLGVLFCGKRSLLSHWRTEHRFSLYYCSGSASQRGTVKLTLMGAGTVAGGRAHGEDGALPGAAHPYPVGRHNRRLERHRTILLTAAAVAVKLWHPDYFYPVGFDGPKLSSATYVHP</sequence>
<evidence type="ECO:0000256" key="1">
    <source>
        <dbReference type="ARBA" id="ARBA00011074"/>
    </source>
</evidence>
<dbReference type="GO" id="GO:0071108">
    <property type="term" value="P:protein K48-linked deubiquitination"/>
    <property type="evidence" value="ECO:0007669"/>
    <property type="project" value="InterPro"/>
</dbReference>
<keyword evidence="2" id="KW-0378">Hydrolase</keyword>
<keyword evidence="2" id="KW-0833">Ubl conjugation pathway</keyword>
<keyword evidence="5" id="KW-1185">Reference proteome</keyword>
<dbReference type="GO" id="GO:0004843">
    <property type="term" value="F:cysteine-type deubiquitinase activity"/>
    <property type="evidence" value="ECO:0007669"/>
    <property type="project" value="UniProtKB-UniRule"/>
</dbReference>
<organism evidence="5 6">
    <name type="scientific">Petromyzon marinus</name>
    <name type="common">Sea lamprey</name>
    <dbReference type="NCBI Taxonomy" id="7757"/>
    <lineage>
        <taxon>Eukaryota</taxon>
        <taxon>Metazoa</taxon>
        <taxon>Chordata</taxon>
        <taxon>Craniata</taxon>
        <taxon>Vertebrata</taxon>
        <taxon>Cyclostomata</taxon>
        <taxon>Hyperoartia</taxon>
        <taxon>Petromyzontiformes</taxon>
        <taxon>Petromyzontidae</taxon>
        <taxon>Petromyzon</taxon>
    </lineage>
</organism>
<dbReference type="InterPro" id="IPR025257">
    <property type="entry name" value="MINDY-3/4_CD"/>
</dbReference>
<feature type="region of interest" description="Disordered" evidence="3">
    <location>
        <begin position="27"/>
        <end position="65"/>
    </location>
</feature>
<dbReference type="AlphaFoldDB" id="A0AAJ7U3P0"/>
<dbReference type="PANTHER" id="PTHR12473">
    <property type="entry name" value="UBIQUITIN CARBOXYL-TERMINAL HYDROLASE MINDY-4-RELATED"/>
    <property type="match status" value="1"/>
</dbReference>
<evidence type="ECO:0000313" key="5">
    <source>
        <dbReference type="Proteomes" id="UP001318040"/>
    </source>
</evidence>
<protein>
    <recommendedName>
        <fullName evidence="2">Ubiquitin carboxyl-terminal hydrolase MINDY</fullName>
        <ecNumber evidence="2">3.4.19.12</ecNumber>
    </recommendedName>
</protein>
<dbReference type="InterPro" id="IPR039785">
    <property type="entry name" value="MINY3/4"/>
</dbReference>
<dbReference type="RefSeq" id="XP_032827702.1">
    <property type="nucleotide sequence ID" value="XM_032971811.1"/>
</dbReference>
<evidence type="ECO:0000313" key="6">
    <source>
        <dbReference type="RefSeq" id="XP_032827702.1"/>
    </source>
</evidence>
<evidence type="ECO:0000259" key="4">
    <source>
        <dbReference type="SMART" id="SM01174"/>
    </source>
</evidence>
<accession>A0AAJ7U3P0</accession>
<dbReference type="SMART" id="SM01174">
    <property type="entry name" value="DUF4205"/>
    <property type="match status" value="1"/>
</dbReference>
<comment type="function">
    <text evidence="2">Hydrolase that can remove 'Lys-48'-linked conjugated ubiquitin from proteins.</text>
</comment>
<comment type="catalytic activity">
    <reaction evidence="2">
        <text>Thiol-dependent hydrolysis of ester, thioester, amide, peptide and isopeptide bonds formed by the C-terminal Gly of ubiquitin (a 76-residue protein attached to proteins as an intracellular targeting signal).</text>
        <dbReference type="EC" id="3.4.19.12"/>
    </reaction>
</comment>
<gene>
    <name evidence="6 7" type="primary">LOC116952452</name>
</gene>
<dbReference type="GO" id="GO:0006508">
    <property type="term" value="P:proteolysis"/>
    <property type="evidence" value="ECO:0007669"/>
    <property type="project" value="UniProtKB-KW"/>
</dbReference>
<keyword evidence="2" id="KW-0645">Protease</keyword>
<dbReference type="Pfam" id="PF13898">
    <property type="entry name" value="MINDY-3_4_CD"/>
    <property type="match status" value="1"/>
</dbReference>
<evidence type="ECO:0000313" key="7">
    <source>
        <dbReference type="RefSeq" id="XP_032827703.1"/>
    </source>
</evidence>
<feature type="domain" description="Deubiquitinating enzyme MINDY-3/4 conserved" evidence="4">
    <location>
        <begin position="104"/>
        <end position="442"/>
    </location>
</feature>
<dbReference type="KEGG" id="pmrn:116952452"/>
<evidence type="ECO:0000256" key="2">
    <source>
        <dbReference type="RuleBase" id="RU367088"/>
    </source>
</evidence>
<dbReference type="PANTHER" id="PTHR12473:SF18">
    <property type="entry name" value="INACTIVE UBIQUITIN CARBOXYL-TERMINAL HYDROLASE MINDY-4B"/>
    <property type="match status" value="1"/>
</dbReference>
<comment type="similarity">
    <text evidence="1 2">Belongs to the MINDY deubiquitinase family. FAM188 subfamily.</text>
</comment>
<dbReference type="GO" id="GO:1990380">
    <property type="term" value="F:K48-linked deubiquitinase activity"/>
    <property type="evidence" value="ECO:0007669"/>
    <property type="project" value="UniProtKB-UniRule"/>
</dbReference>
<feature type="compositionally biased region" description="Acidic residues" evidence="3">
    <location>
        <begin position="39"/>
        <end position="56"/>
    </location>
</feature>
<dbReference type="RefSeq" id="XP_032827703.1">
    <property type="nucleotide sequence ID" value="XM_032971812.1"/>
</dbReference>
<reference evidence="6 7" key="1">
    <citation type="submission" date="2025-04" db="UniProtKB">
        <authorList>
            <consortium name="RefSeq"/>
        </authorList>
    </citation>
    <scope>IDENTIFICATION</scope>
    <source>
        <tissue evidence="6 7">Sperm</tissue>
    </source>
</reference>